<accession>X1LZN2</accession>
<name>X1LZN2_9ZZZZ</name>
<proteinExistence type="predicted"/>
<organism evidence="2">
    <name type="scientific">marine sediment metagenome</name>
    <dbReference type="NCBI Taxonomy" id="412755"/>
    <lineage>
        <taxon>unclassified sequences</taxon>
        <taxon>metagenomes</taxon>
        <taxon>ecological metagenomes</taxon>
    </lineage>
</organism>
<evidence type="ECO:0000313" key="2">
    <source>
        <dbReference type="EMBL" id="GAI24528.1"/>
    </source>
</evidence>
<reference evidence="2" key="1">
    <citation type="journal article" date="2014" name="Front. Microbiol.">
        <title>High frequency of phylogenetically diverse reductive dehalogenase-homologous genes in deep subseafloor sedimentary metagenomes.</title>
        <authorList>
            <person name="Kawai M."/>
            <person name="Futagami T."/>
            <person name="Toyoda A."/>
            <person name="Takaki Y."/>
            <person name="Nishi S."/>
            <person name="Hori S."/>
            <person name="Arai W."/>
            <person name="Tsubouchi T."/>
            <person name="Morono Y."/>
            <person name="Uchiyama I."/>
            <person name="Ito T."/>
            <person name="Fujiyama A."/>
            <person name="Inagaki F."/>
            <person name="Takami H."/>
        </authorList>
    </citation>
    <scope>NUCLEOTIDE SEQUENCE</scope>
    <source>
        <strain evidence="2">Expedition CK06-06</strain>
    </source>
</reference>
<protein>
    <submittedName>
        <fullName evidence="2">Uncharacterized protein</fullName>
    </submittedName>
</protein>
<keyword evidence="1" id="KW-0472">Membrane</keyword>
<keyword evidence="1" id="KW-1133">Transmembrane helix</keyword>
<dbReference type="AlphaFoldDB" id="X1LZN2"/>
<evidence type="ECO:0000256" key="1">
    <source>
        <dbReference type="SAM" id="Phobius"/>
    </source>
</evidence>
<gene>
    <name evidence="2" type="ORF">S06H3_33759</name>
</gene>
<keyword evidence="1" id="KW-0812">Transmembrane</keyword>
<dbReference type="EMBL" id="BARV01020185">
    <property type="protein sequence ID" value="GAI24528.1"/>
    <property type="molecule type" value="Genomic_DNA"/>
</dbReference>
<comment type="caution">
    <text evidence="2">The sequence shown here is derived from an EMBL/GenBank/DDBJ whole genome shotgun (WGS) entry which is preliminary data.</text>
</comment>
<feature type="transmembrane region" description="Helical" evidence="1">
    <location>
        <begin position="12"/>
        <end position="31"/>
    </location>
</feature>
<sequence length="73" mass="8296">MEQKERSWVRTIIIAVPLTVAIILAVLMAYVELTNFDALINGLEIFGKKLAKVIKEYLDLVGRLFIEYSVRVG</sequence>